<evidence type="ECO:0000256" key="4">
    <source>
        <dbReference type="ARBA" id="ARBA00022741"/>
    </source>
</evidence>
<dbReference type="InterPro" id="IPR000873">
    <property type="entry name" value="AMP-dep_synth/lig_dom"/>
</dbReference>
<keyword evidence="5" id="KW-0067">ATP-binding</keyword>
<reference evidence="10" key="2">
    <citation type="submission" date="2023-03" db="EMBL/GenBank/DDBJ databases">
        <authorList>
            <person name="Zhang Z."/>
        </authorList>
    </citation>
    <scope>NUCLEOTIDE SEQUENCE</scope>
    <source>
        <strain evidence="10">DSA</strain>
    </source>
</reference>
<evidence type="ECO:0000256" key="2">
    <source>
        <dbReference type="ARBA" id="ARBA00022598"/>
    </source>
</evidence>
<dbReference type="GO" id="GO:0005524">
    <property type="term" value="F:ATP binding"/>
    <property type="evidence" value="ECO:0007669"/>
    <property type="project" value="UniProtKB-KW"/>
</dbReference>
<evidence type="ECO:0000256" key="3">
    <source>
        <dbReference type="ARBA" id="ARBA00022723"/>
    </source>
</evidence>
<evidence type="ECO:0000256" key="7">
    <source>
        <dbReference type="ARBA" id="ARBA00023098"/>
    </source>
</evidence>
<keyword evidence="3" id="KW-0479">Metal-binding</keyword>
<feature type="domain" description="AMP-binding enzyme C-terminal" evidence="9">
    <location>
        <begin position="449"/>
        <end position="527"/>
    </location>
</feature>
<dbReference type="RefSeq" id="WP_304542566.1">
    <property type="nucleotide sequence ID" value="NZ_JARPTC010000013.1"/>
</dbReference>
<feature type="domain" description="AMP-dependent synthetase/ligase" evidence="8">
    <location>
        <begin position="32"/>
        <end position="399"/>
    </location>
</feature>
<keyword evidence="7" id="KW-0443">Lipid metabolism</keyword>
<evidence type="ECO:0000256" key="6">
    <source>
        <dbReference type="ARBA" id="ARBA00022842"/>
    </source>
</evidence>
<dbReference type="PANTHER" id="PTHR43605">
    <property type="entry name" value="ACYL-COENZYME A SYNTHETASE"/>
    <property type="match status" value="1"/>
</dbReference>
<keyword evidence="4" id="KW-0547">Nucleotide-binding</keyword>
<dbReference type="Pfam" id="PF00501">
    <property type="entry name" value="AMP-binding"/>
    <property type="match status" value="1"/>
</dbReference>
<dbReference type="SUPFAM" id="SSF56801">
    <property type="entry name" value="Acetyl-CoA synthetase-like"/>
    <property type="match status" value="1"/>
</dbReference>
<gene>
    <name evidence="10" type="ORF">P6N53_09345</name>
</gene>
<organism evidence="10 11">
    <name type="scientific">Desulforamulus aquiferis</name>
    <dbReference type="NCBI Taxonomy" id="1397668"/>
    <lineage>
        <taxon>Bacteria</taxon>
        <taxon>Bacillati</taxon>
        <taxon>Bacillota</taxon>
        <taxon>Clostridia</taxon>
        <taxon>Eubacteriales</taxon>
        <taxon>Peptococcaceae</taxon>
        <taxon>Desulforamulus</taxon>
    </lineage>
</organism>
<dbReference type="GO" id="GO:0004321">
    <property type="term" value="F:fatty-acyl-CoA synthase activity"/>
    <property type="evidence" value="ECO:0007669"/>
    <property type="project" value="TreeGrafter"/>
</dbReference>
<proteinExistence type="inferred from homology"/>
<dbReference type="GO" id="GO:0046872">
    <property type="term" value="F:metal ion binding"/>
    <property type="evidence" value="ECO:0007669"/>
    <property type="project" value="UniProtKB-KW"/>
</dbReference>
<evidence type="ECO:0000256" key="1">
    <source>
        <dbReference type="ARBA" id="ARBA00006432"/>
    </source>
</evidence>
<dbReference type="GO" id="GO:0015645">
    <property type="term" value="F:fatty acid ligase activity"/>
    <property type="evidence" value="ECO:0007669"/>
    <property type="project" value="TreeGrafter"/>
</dbReference>
<dbReference type="PANTHER" id="PTHR43605:SF10">
    <property type="entry name" value="ACYL-COA SYNTHETASE MEDIUM CHAIN FAMILY MEMBER 3"/>
    <property type="match status" value="1"/>
</dbReference>
<evidence type="ECO:0000259" key="8">
    <source>
        <dbReference type="Pfam" id="PF00501"/>
    </source>
</evidence>
<dbReference type="InterPro" id="IPR042099">
    <property type="entry name" value="ANL_N_sf"/>
</dbReference>
<reference evidence="10" key="1">
    <citation type="journal article" date="2023" name="J. Hazard. Mater.">
        <title>Anaerobic biodegradation of pyrene and benzo[a]pyrene by a new sulfate-reducing Desulforamulus aquiferis strain DSA.</title>
        <authorList>
            <person name="Zhang Z."/>
            <person name="Sun J."/>
            <person name="Gong X."/>
            <person name="Wang C."/>
            <person name="Wang H."/>
        </authorList>
    </citation>
    <scope>NUCLEOTIDE SEQUENCE</scope>
    <source>
        <strain evidence="10">DSA</strain>
    </source>
</reference>
<dbReference type="InterPro" id="IPR051087">
    <property type="entry name" value="Mitochondrial_ACSM"/>
</dbReference>
<dbReference type="Gene3D" id="3.40.50.12780">
    <property type="entry name" value="N-terminal domain of ligase-like"/>
    <property type="match status" value="1"/>
</dbReference>
<dbReference type="Gene3D" id="3.30.300.30">
    <property type="match status" value="1"/>
</dbReference>
<dbReference type="GO" id="GO:0006633">
    <property type="term" value="P:fatty acid biosynthetic process"/>
    <property type="evidence" value="ECO:0007669"/>
    <property type="project" value="TreeGrafter"/>
</dbReference>
<dbReference type="AlphaFoldDB" id="A0AAW7ZDS7"/>
<evidence type="ECO:0000256" key="5">
    <source>
        <dbReference type="ARBA" id="ARBA00022840"/>
    </source>
</evidence>
<comment type="similarity">
    <text evidence="1">Belongs to the ATP-dependent AMP-binding enzyme family.</text>
</comment>
<dbReference type="GO" id="GO:0016405">
    <property type="term" value="F:CoA-ligase activity"/>
    <property type="evidence" value="ECO:0007669"/>
    <property type="project" value="UniProtKB-ARBA"/>
</dbReference>
<name>A0AAW7ZDS7_9FIRM</name>
<dbReference type="FunFam" id="3.40.50.12780:FF:000007">
    <property type="entry name" value="Acyl-coenzyme A synthetase ACSM2A, mitochondrial"/>
    <property type="match status" value="1"/>
</dbReference>
<evidence type="ECO:0000259" key="9">
    <source>
        <dbReference type="Pfam" id="PF13193"/>
    </source>
</evidence>
<keyword evidence="2" id="KW-0436">Ligase</keyword>
<dbReference type="EMBL" id="JARPTC010000013">
    <property type="protein sequence ID" value="MDO7787423.1"/>
    <property type="molecule type" value="Genomic_DNA"/>
</dbReference>
<dbReference type="FunFam" id="3.30.300.30:FF:000005">
    <property type="entry name" value="Acyl-coenzyme A synthetase ACSM5, mitochondrial"/>
    <property type="match status" value="1"/>
</dbReference>
<dbReference type="InterPro" id="IPR045851">
    <property type="entry name" value="AMP-bd_C_sf"/>
</dbReference>
<evidence type="ECO:0000313" key="11">
    <source>
        <dbReference type="Proteomes" id="UP001172911"/>
    </source>
</evidence>
<dbReference type="GO" id="GO:0006637">
    <property type="term" value="P:acyl-CoA metabolic process"/>
    <property type="evidence" value="ECO:0007669"/>
    <property type="project" value="TreeGrafter"/>
</dbReference>
<evidence type="ECO:0000313" key="10">
    <source>
        <dbReference type="EMBL" id="MDO7787423.1"/>
    </source>
</evidence>
<accession>A0AAW7ZDS7</accession>
<protein>
    <submittedName>
        <fullName evidence="10">AMP-binding protein</fullName>
    </submittedName>
</protein>
<dbReference type="PROSITE" id="PS00455">
    <property type="entry name" value="AMP_BINDING"/>
    <property type="match status" value="1"/>
</dbReference>
<sequence>MVSNMTDYEKERLEFNWNIPQYFNFATDVVDKWAQNPDKLAMLWVDEQDNEVRRTFKDFQDRSNKLANLLVEKGIKEGDIVILIMPRYIEWWETFLACLRIGAVVSPGTIQLTTKDLLFRVDTASAAAIITDSRTAAKVDEIKAELPSVKVKIVVGEDREDWINYNPALESYTTEFNGPKTRSDAPAILFFTSGTTGNPKMTVHTHTTYPYAHLITGKYWLDLNSEDLHWNLSDTGWGKAAWSSLFGPWHMGTALFVHHESRFNTKRCLELLQKYPITTLCGAPTNYRMLVLEDLSAYEFSALRSCTGAGEPLNPEVIDTWKEATGITIRDGYGQTETVLVVGNFPCVPIRPGSMGKPAPGFVVEVIDEQGQILPPGKEGDIAIRVKPERPVGLFMEYWQEPERTARCFRGDWYITGDRAVKDEDGYLWFVGRADDVILAAGYRIGPFEVESALIEHEAVAESAVVASPDALRGEIVKAFVVLANGYHPSSSLVKELQDYVKRVTAPYKYPREIEFVESLPKTVSGKIRRVQLREMEWSKKGKGK</sequence>
<dbReference type="Proteomes" id="UP001172911">
    <property type="component" value="Unassembled WGS sequence"/>
</dbReference>
<dbReference type="InterPro" id="IPR025110">
    <property type="entry name" value="AMP-bd_C"/>
</dbReference>
<keyword evidence="11" id="KW-1185">Reference proteome</keyword>
<comment type="caution">
    <text evidence="10">The sequence shown here is derived from an EMBL/GenBank/DDBJ whole genome shotgun (WGS) entry which is preliminary data.</text>
</comment>
<dbReference type="Pfam" id="PF13193">
    <property type="entry name" value="AMP-binding_C"/>
    <property type="match status" value="1"/>
</dbReference>
<dbReference type="InterPro" id="IPR020845">
    <property type="entry name" value="AMP-binding_CS"/>
</dbReference>
<keyword evidence="6" id="KW-0460">Magnesium</keyword>